<dbReference type="AlphaFoldDB" id="A0A1W1WMA2"/>
<dbReference type="SUPFAM" id="SSF103473">
    <property type="entry name" value="MFS general substrate transporter"/>
    <property type="match status" value="1"/>
</dbReference>
<accession>A0A1W1WMA2</accession>
<dbReference type="InterPro" id="IPR036259">
    <property type="entry name" value="MFS_trans_sf"/>
</dbReference>
<keyword evidence="5 6" id="KW-0472">Membrane</keyword>
<feature type="transmembrane region" description="Helical" evidence="6">
    <location>
        <begin position="379"/>
        <end position="399"/>
    </location>
</feature>
<feature type="transmembrane region" description="Helical" evidence="6">
    <location>
        <begin position="225"/>
        <end position="248"/>
    </location>
</feature>
<dbReference type="GO" id="GO:0022857">
    <property type="term" value="F:transmembrane transporter activity"/>
    <property type="evidence" value="ECO:0007669"/>
    <property type="project" value="InterPro"/>
</dbReference>
<comment type="subcellular location">
    <subcellularLocation>
        <location evidence="1">Cell membrane</location>
        <topology evidence="1">Multi-pass membrane protein</topology>
    </subcellularLocation>
</comment>
<keyword evidence="8" id="KW-1185">Reference proteome</keyword>
<feature type="transmembrane region" description="Helical" evidence="6">
    <location>
        <begin position="47"/>
        <end position="68"/>
    </location>
</feature>
<keyword evidence="3 6" id="KW-0812">Transmembrane</keyword>
<feature type="transmembrane region" description="Helical" evidence="6">
    <location>
        <begin position="80"/>
        <end position="98"/>
    </location>
</feature>
<evidence type="ECO:0000313" key="8">
    <source>
        <dbReference type="Proteomes" id="UP000192660"/>
    </source>
</evidence>
<evidence type="ECO:0000313" key="7">
    <source>
        <dbReference type="EMBL" id="SMC06853.1"/>
    </source>
</evidence>
<organism evidence="7 8">
    <name type="scientific">Sulfobacillus thermosulfidooxidans (strain DSM 9293 / VKM B-1269 / AT-1)</name>
    <dbReference type="NCBI Taxonomy" id="929705"/>
    <lineage>
        <taxon>Bacteria</taxon>
        <taxon>Bacillati</taxon>
        <taxon>Bacillota</taxon>
        <taxon>Clostridia</taxon>
        <taxon>Eubacteriales</taxon>
        <taxon>Clostridiales Family XVII. Incertae Sedis</taxon>
        <taxon>Sulfobacillus</taxon>
    </lineage>
</organism>
<feature type="transmembrane region" description="Helical" evidence="6">
    <location>
        <begin position="287"/>
        <end position="305"/>
    </location>
</feature>
<feature type="transmembrane region" description="Helical" evidence="6">
    <location>
        <begin position="15"/>
        <end position="41"/>
    </location>
</feature>
<dbReference type="Pfam" id="PF07690">
    <property type="entry name" value="MFS_1"/>
    <property type="match status" value="1"/>
</dbReference>
<feature type="transmembrane region" description="Helical" evidence="6">
    <location>
        <begin position="347"/>
        <end position="367"/>
    </location>
</feature>
<dbReference type="PANTHER" id="PTHR23513:SF6">
    <property type="entry name" value="MAJOR FACILITATOR SUPERFAMILY ASSOCIATED DOMAIN-CONTAINING PROTEIN"/>
    <property type="match status" value="1"/>
</dbReference>
<gene>
    <name evidence="7" type="ORF">SAMN00768000_3055</name>
</gene>
<feature type="transmembrane region" description="Helical" evidence="6">
    <location>
        <begin position="146"/>
        <end position="167"/>
    </location>
</feature>
<evidence type="ECO:0000256" key="2">
    <source>
        <dbReference type="ARBA" id="ARBA00022475"/>
    </source>
</evidence>
<dbReference type="RefSeq" id="WP_020374128.1">
    <property type="nucleotide sequence ID" value="NZ_FWWY01000001.1"/>
</dbReference>
<proteinExistence type="predicted"/>
<evidence type="ECO:0000256" key="1">
    <source>
        <dbReference type="ARBA" id="ARBA00004651"/>
    </source>
</evidence>
<evidence type="ECO:0000256" key="4">
    <source>
        <dbReference type="ARBA" id="ARBA00022989"/>
    </source>
</evidence>
<dbReference type="GO" id="GO:0005886">
    <property type="term" value="C:plasma membrane"/>
    <property type="evidence" value="ECO:0007669"/>
    <property type="project" value="UniProtKB-SubCell"/>
</dbReference>
<dbReference type="Proteomes" id="UP000192660">
    <property type="component" value="Unassembled WGS sequence"/>
</dbReference>
<evidence type="ECO:0000256" key="3">
    <source>
        <dbReference type="ARBA" id="ARBA00022692"/>
    </source>
</evidence>
<protein>
    <submittedName>
        <fullName evidence="7">Major Facilitator Superfamily protein</fullName>
    </submittedName>
</protein>
<sequence length="423" mass="46497">MSHAQRNIRRIPRSFWALVAGDMLSTLGVSIYTLVILYIVQQYSSNILLNGFVGALSHIPPVIAGFGLGMLVDRMSRKRAMVMANFFVAMLAWIPLWANLHTVWGYTLVVLTDFFIQTAMYWEQLGHNAYVKFLVPPEHLARSEGILQSLASLGFPVGMIWVFLIVGHGPIRWLLGISAGVAGIVGLITWIFLPADPLPLQDDSGGTPWELFEEGLRWIKEVPSLLWYVYQTVFANGAINILMALIIYDMGHQGLFHHVPIIAVLGAGLGMGLGGLTVSTLSSRIRLLWLIIFGRLVFALGLIGIAQKFSIFAVAASLTLIFWGQNVSGTALVTWRTQSTPLAYQGRISSTVAQISSLTSWTLIIGVSALDQVTHHVALGFYVAASLVLVSLAVIGVGMRTGHFRLPRYLGDETSRRPINESW</sequence>
<keyword evidence="2" id="KW-1003">Cell membrane</keyword>
<dbReference type="Gene3D" id="1.20.1250.20">
    <property type="entry name" value="MFS general substrate transporter like domains"/>
    <property type="match status" value="1"/>
</dbReference>
<evidence type="ECO:0000256" key="5">
    <source>
        <dbReference type="ARBA" id="ARBA00023136"/>
    </source>
</evidence>
<evidence type="ECO:0000256" key="6">
    <source>
        <dbReference type="SAM" id="Phobius"/>
    </source>
</evidence>
<dbReference type="PANTHER" id="PTHR23513">
    <property type="entry name" value="INTEGRAL MEMBRANE EFFLUX PROTEIN-RELATED"/>
    <property type="match status" value="1"/>
</dbReference>
<feature type="transmembrane region" description="Helical" evidence="6">
    <location>
        <begin position="311"/>
        <end position="335"/>
    </location>
</feature>
<dbReference type="InterPro" id="IPR011701">
    <property type="entry name" value="MFS"/>
</dbReference>
<reference evidence="8" key="1">
    <citation type="submission" date="2017-04" db="EMBL/GenBank/DDBJ databases">
        <authorList>
            <person name="Varghese N."/>
            <person name="Submissions S."/>
        </authorList>
    </citation>
    <scope>NUCLEOTIDE SEQUENCE [LARGE SCALE GENOMIC DNA]</scope>
    <source>
        <strain evidence="8">DSM 9293</strain>
    </source>
</reference>
<feature type="transmembrane region" description="Helical" evidence="6">
    <location>
        <begin position="254"/>
        <end position="275"/>
    </location>
</feature>
<keyword evidence="4 6" id="KW-1133">Transmembrane helix</keyword>
<name>A0A1W1WMA2_SULTA</name>
<feature type="transmembrane region" description="Helical" evidence="6">
    <location>
        <begin position="173"/>
        <end position="193"/>
    </location>
</feature>
<dbReference type="EMBL" id="FWWY01000001">
    <property type="protein sequence ID" value="SMC06853.1"/>
    <property type="molecule type" value="Genomic_DNA"/>
</dbReference>